<organism evidence="2">
    <name type="scientific">Arion vulgaris</name>
    <dbReference type="NCBI Taxonomy" id="1028688"/>
    <lineage>
        <taxon>Eukaryota</taxon>
        <taxon>Metazoa</taxon>
        <taxon>Spiralia</taxon>
        <taxon>Lophotrochozoa</taxon>
        <taxon>Mollusca</taxon>
        <taxon>Gastropoda</taxon>
        <taxon>Heterobranchia</taxon>
        <taxon>Euthyneura</taxon>
        <taxon>Panpulmonata</taxon>
        <taxon>Eupulmonata</taxon>
        <taxon>Stylommatophora</taxon>
        <taxon>Helicina</taxon>
        <taxon>Arionoidea</taxon>
        <taxon>Arionidae</taxon>
        <taxon>Arion</taxon>
    </lineage>
</organism>
<dbReference type="AlphaFoldDB" id="A0A0B7AYM8"/>
<feature type="region of interest" description="Disordered" evidence="1">
    <location>
        <begin position="1"/>
        <end position="21"/>
    </location>
</feature>
<dbReference type="EMBL" id="HACG01038085">
    <property type="protein sequence ID" value="CEK84950.1"/>
    <property type="molecule type" value="Transcribed_RNA"/>
</dbReference>
<feature type="compositionally biased region" description="Basic and acidic residues" evidence="1">
    <location>
        <begin position="1"/>
        <end position="17"/>
    </location>
</feature>
<protein>
    <submittedName>
        <fullName evidence="2">Uncharacterized protein</fullName>
    </submittedName>
</protein>
<sequence length="68" mass="7661">MARVTDNKESKSSRKNQDGSVVLGDLTTSDFLAGEREVEAECYCDNEDGTMPLLVTRRVIPKEIIHKY</sequence>
<gene>
    <name evidence="2" type="primary">ORF145422</name>
</gene>
<proteinExistence type="predicted"/>
<name>A0A0B7AYM8_9EUPU</name>
<reference evidence="2" key="1">
    <citation type="submission" date="2014-12" db="EMBL/GenBank/DDBJ databases">
        <title>Insight into the proteome of Arion vulgaris.</title>
        <authorList>
            <person name="Aradska J."/>
            <person name="Bulat T."/>
            <person name="Smidak R."/>
            <person name="Sarate P."/>
            <person name="Gangsoo J."/>
            <person name="Sialana F."/>
            <person name="Bilban M."/>
            <person name="Lubec G."/>
        </authorList>
    </citation>
    <scope>NUCLEOTIDE SEQUENCE</scope>
    <source>
        <tissue evidence="2">Skin</tissue>
    </source>
</reference>
<evidence type="ECO:0000256" key="1">
    <source>
        <dbReference type="SAM" id="MobiDB-lite"/>
    </source>
</evidence>
<evidence type="ECO:0000313" key="2">
    <source>
        <dbReference type="EMBL" id="CEK84950.1"/>
    </source>
</evidence>
<accession>A0A0B7AYM8</accession>